<feature type="domain" description="HTH marR-type" evidence="8">
    <location>
        <begin position="1"/>
        <end position="134"/>
    </location>
</feature>
<sequence>MKNKKQQVLALSQWYFETSVISKQLNSLCRTRCMTFEQFLFLEQLVQYGTQSPSELAVKFNTSGPIVTRKLNTLKDKGLIKKTRGTRLDQRVVSISMTEQGKVLYDQLSAELASWYQQQQATETATFKRFFLVG</sequence>
<evidence type="ECO:0000313" key="10">
    <source>
        <dbReference type="Proteomes" id="UP000239650"/>
    </source>
</evidence>
<dbReference type="RefSeq" id="WP_016264514.1">
    <property type="nucleotide sequence ID" value="NZ_BJLN01000003.1"/>
</dbReference>
<dbReference type="InterPro" id="IPR036388">
    <property type="entry name" value="WH-like_DNA-bd_sf"/>
</dbReference>
<dbReference type="GO" id="GO:0005737">
    <property type="term" value="C:cytoplasm"/>
    <property type="evidence" value="ECO:0007669"/>
    <property type="project" value="UniProtKB-SubCell"/>
</dbReference>
<evidence type="ECO:0000259" key="8">
    <source>
        <dbReference type="PROSITE" id="PS50995"/>
    </source>
</evidence>
<evidence type="ECO:0000256" key="4">
    <source>
        <dbReference type="ARBA" id="ARBA00023163"/>
    </source>
</evidence>
<dbReference type="SUPFAM" id="SSF46785">
    <property type="entry name" value="Winged helix' DNA-binding domain"/>
    <property type="match status" value="1"/>
</dbReference>
<dbReference type="InterPro" id="IPR036390">
    <property type="entry name" value="WH_DNA-bd_sf"/>
</dbReference>
<evidence type="ECO:0000256" key="3">
    <source>
        <dbReference type="ARBA" id="ARBA00023125"/>
    </source>
</evidence>
<dbReference type="GO" id="GO:0003700">
    <property type="term" value="F:DNA-binding transcription factor activity"/>
    <property type="evidence" value="ECO:0007669"/>
    <property type="project" value="InterPro"/>
</dbReference>
<dbReference type="SMART" id="SM00347">
    <property type="entry name" value="HTH_MARR"/>
    <property type="match status" value="1"/>
</dbReference>
<evidence type="ECO:0000256" key="1">
    <source>
        <dbReference type="ARBA" id="ARBA00004496"/>
    </source>
</evidence>
<evidence type="ECO:0000256" key="5">
    <source>
        <dbReference type="ARBA" id="ARBA00046337"/>
    </source>
</evidence>
<evidence type="ECO:0000256" key="6">
    <source>
        <dbReference type="ARBA" id="ARBA00047188"/>
    </source>
</evidence>
<dbReference type="PROSITE" id="PS50995">
    <property type="entry name" value="HTH_MARR_2"/>
    <property type="match status" value="1"/>
</dbReference>
<dbReference type="Gene3D" id="1.10.10.10">
    <property type="entry name" value="Winged helix-like DNA-binding domain superfamily/Winged helix DNA-binding domain"/>
    <property type="match status" value="1"/>
</dbReference>
<protein>
    <recommendedName>
        <fullName evidence="6">HTH-type transcriptional regulator SarZ</fullName>
    </recommendedName>
    <alternativeName>
        <fullName evidence="7">Staphylococcal accessory regulator Z</fullName>
    </alternativeName>
</protein>
<keyword evidence="3" id="KW-0238">DNA-binding</keyword>
<proteinExistence type="inferred from homology"/>
<reference evidence="9 10" key="1">
    <citation type="submission" date="2018-02" db="EMBL/GenBank/DDBJ databases">
        <authorList>
            <person name="Rodrigo-Torres L."/>
            <person name="Arahal R. D."/>
            <person name="Lucena T."/>
        </authorList>
    </citation>
    <scope>NUCLEOTIDE SEQUENCE [LARGE SCALE GENOMIC DNA]</scope>
    <source>
        <strain evidence="9 10">CECT 9267</strain>
    </source>
</reference>
<dbReference type="EMBL" id="OKRC01000010">
    <property type="protein sequence ID" value="SPE22882.1"/>
    <property type="molecule type" value="Genomic_DNA"/>
</dbReference>
<dbReference type="Pfam" id="PF22381">
    <property type="entry name" value="Staph_reg_Sar_Rot"/>
    <property type="match status" value="1"/>
</dbReference>
<comment type="caution">
    <text evidence="9">The sequence shown here is derived from an EMBL/GenBank/DDBJ whole genome shotgun (WGS) entry which is preliminary data.</text>
</comment>
<dbReference type="PANTHER" id="PTHR42756:SF1">
    <property type="entry name" value="TRANSCRIPTIONAL REPRESSOR OF EMRAB OPERON"/>
    <property type="match status" value="1"/>
</dbReference>
<accession>A0A9N7IZL7</accession>
<evidence type="ECO:0000256" key="7">
    <source>
        <dbReference type="ARBA" id="ARBA00047207"/>
    </source>
</evidence>
<dbReference type="InterPro" id="IPR000835">
    <property type="entry name" value="HTH_MarR-typ"/>
</dbReference>
<gene>
    <name evidence="9" type="ORF">LAS9267_01786</name>
</gene>
<keyword evidence="4" id="KW-0804">Transcription</keyword>
<dbReference type="PANTHER" id="PTHR42756">
    <property type="entry name" value="TRANSCRIPTIONAL REGULATOR, MARR"/>
    <property type="match status" value="1"/>
</dbReference>
<comment type="similarity">
    <text evidence="5">Belongs to the SarZ family.</text>
</comment>
<name>A0A9N7IZL7_LATSK</name>
<dbReference type="GeneID" id="57133037"/>
<organism evidence="9 10">
    <name type="scientific">Latilactobacillus sakei</name>
    <name type="common">Lactobacillus sakei</name>
    <dbReference type="NCBI Taxonomy" id="1599"/>
    <lineage>
        <taxon>Bacteria</taxon>
        <taxon>Bacillati</taxon>
        <taxon>Bacillota</taxon>
        <taxon>Bacilli</taxon>
        <taxon>Lactobacillales</taxon>
        <taxon>Lactobacillaceae</taxon>
        <taxon>Latilactobacillus</taxon>
    </lineage>
</organism>
<dbReference type="GO" id="GO:0003677">
    <property type="term" value="F:DNA binding"/>
    <property type="evidence" value="ECO:0007669"/>
    <property type="project" value="UniProtKB-KW"/>
</dbReference>
<dbReference type="Proteomes" id="UP000239650">
    <property type="component" value="Unassembled WGS sequence"/>
</dbReference>
<dbReference type="InterPro" id="IPR055166">
    <property type="entry name" value="Transc_reg_Sar_Rot_HTH"/>
</dbReference>
<evidence type="ECO:0000256" key="2">
    <source>
        <dbReference type="ARBA" id="ARBA00023015"/>
    </source>
</evidence>
<comment type="subcellular location">
    <subcellularLocation>
        <location evidence="1">Cytoplasm</location>
    </subcellularLocation>
</comment>
<evidence type="ECO:0000313" key="9">
    <source>
        <dbReference type="EMBL" id="SPE22882.1"/>
    </source>
</evidence>
<keyword evidence="2" id="KW-0805">Transcription regulation</keyword>
<dbReference type="AlphaFoldDB" id="A0A9N7IZL7"/>